<feature type="region of interest" description="Disordered" evidence="4">
    <location>
        <begin position="293"/>
        <end position="452"/>
    </location>
</feature>
<comment type="subunit">
    <text evidence="3">Binds to multiple calmodulin (CaM) in the presence of Ca(2+) and CaM-like proteins.</text>
</comment>
<dbReference type="Pfam" id="PF00612">
    <property type="entry name" value="IQ"/>
    <property type="match status" value="1"/>
</dbReference>
<feature type="region of interest" description="Disordered" evidence="4">
    <location>
        <begin position="1"/>
        <end position="75"/>
    </location>
</feature>
<keyword evidence="1" id="KW-0112">Calmodulin-binding</keyword>
<feature type="compositionally biased region" description="Low complexity" evidence="4">
    <location>
        <begin position="310"/>
        <end position="323"/>
    </location>
</feature>
<dbReference type="PANTHER" id="PTHR32295:SF175">
    <property type="entry name" value="PROTEIN IQ-DOMAIN 2"/>
    <property type="match status" value="1"/>
</dbReference>
<dbReference type="Pfam" id="PF13178">
    <property type="entry name" value="DUF4005"/>
    <property type="match status" value="1"/>
</dbReference>
<keyword evidence="7" id="KW-1185">Reference proteome</keyword>
<protein>
    <recommendedName>
        <fullName evidence="5">DUF4005 domain-containing protein</fullName>
    </recommendedName>
</protein>
<dbReference type="InterPro" id="IPR000048">
    <property type="entry name" value="IQ_motif_EF-hand-BS"/>
</dbReference>
<accession>A0A0A0KXB2</accession>
<evidence type="ECO:0000256" key="3">
    <source>
        <dbReference type="ARBA" id="ARBA00024378"/>
    </source>
</evidence>
<feature type="compositionally biased region" description="Basic and acidic residues" evidence="4">
    <location>
        <begin position="56"/>
        <end position="67"/>
    </location>
</feature>
<evidence type="ECO:0000256" key="2">
    <source>
        <dbReference type="ARBA" id="ARBA00024341"/>
    </source>
</evidence>
<dbReference type="Gramene" id="KGN54183">
    <property type="protein sequence ID" value="KGN54183"/>
    <property type="gene ID" value="Csa_4G292440"/>
</dbReference>
<dbReference type="InterPro" id="IPR025064">
    <property type="entry name" value="DUF4005"/>
</dbReference>
<dbReference type="PANTHER" id="PTHR32295">
    <property type="entry name" value="IQ-DOMAIN 5-RELATED"/>
    <property type="match status" value="1"/>
</dbReference>
<evidence type="ECO:0000256" key="1">
    <source>
        <dbReference type="ARBA" id="ARBA00022860"/>
    </source>
</evidence>
<feature type="region of interest" description="Disordered" evidence="4">
    <location>
        <begin position="253"/>
        <end position="276"/>
    </location>
</feature>
<reference evidence="6 7" key="4">
    <citation type="journal article" date="2011" name="BMC Genomics">
        <title>RNA-Seq improves annotation of protein-coding genes in the cucumber genome.</title>
        <authorList>
            <person name="Li Z."/>
            <person name="Zhang Z."/>
            <person name="Yan P."/>
            <person name="Huang S."/>
            <person name="Fei Z."/>
            <person name="Lin K."/>
        </authorList>
    </citation>
    <scope>NUCLEOTIDE SEQUENCE [LARGE SCALE GENOMIC DNA]</scope>
    <source>
        <strain evidence="7">cv. 9930</strain>
    </source>
</reference>
<reference evidence="6 7" key="1">
    <citation type="journal article" date="2009" name="Nat. Genet.">
        <title>The genome of the cucumber, Cucumis sativus L.</title>
        <authorList>
            <person name="Huang S."/>
            <person name="Li R."/>
            <person name="Zhang Z."/>
            <person name="Li L."/>
            <person name="Gu X."/>
            <person name="Fan W."/>
            <person name="Lucas W.J."/>
            <person name="Wang X."/>
            <person name="Xie B."/>
            <person name="Ni P."/>
            <person name="Ren Y."/>
            <person name="Zhu H."/>
            <person name="Li J."/>
            <person name="Lin K."/>
            <person name="Jin W."/>
            <person name="Fei Z."/>
            <person name="Li G."/>
            <person name="Staub J."/>
            <person name="Kilian A."/>
            <person name="van der Vossen E.A."/>
            <person name="Wu Y."/>
            <person name="Guo J."/>
            <person name="He J."/>
            <person name="Jia Z."/>
            <person name="Ren Y."/>
            <person name="Tian G."/>
            <person name="Lu Y."/>
            <person name="Ruan J."/>
            <person name="Qian W."/>
            <person name="Wang M."/>
            <person name="Huang Q."/>
            <person name="Li B."/>
            <person name="Xuan Z."/>
            <person name="Cao J."/>
            <person name="Asan"/>
            <person name="Wu Z."/>
            <person name="Zhang J."/>
            <person name="Cai Q."/>
            <person name="Bai Y."/>
            <person name="Zhao B."/>
            <person name="Han Y."/>
            <person name="Li Y."/>
            <person name="Li X."/>
            <person name="Wang S."/>
            <person name="Shi Q."/>
            <person name="Liu S."/>
            <person name="Cho W.K."/>
            <person name="Kim J.Y."/>
            <person name="Xu Y."/>
            <person name="Heller-Uszynska K."/>
            <person name="Miao H."/>
            <person name="Cheng Z."/>
            <person name="Zhang S."/>
            <person name="Wu J."/>
            <person name="Yang Y."/>
            <person name="Kang H."/>
            <person name="Li M."/>
            <person name="Liang H."/>
            <person name="Ren X."/>
            <person name="Shi Z."/>
            <person name="Wen M."/>
            <person name="Jian M."/>
            <person name="Yang H."/>
            <person name="Zhang G."/>
            <person name="Yang Z."/>
            <person name="Chen R."/>
            <person name="Liu S."/>
            <person name="Li J."/>
            <person name="Ma L."/>
            <person name="Liu H."/>
            <person name="Zhou Y."/>
            <person name="Zhao J."/>
            <person name="Fang X."/>
            <person name="Li G."/>
            <person name="Fang L."/>
            <person name="Li Y."/>
            <person name="Liu D."/>
            <person name="Zheng H."/>
            <person name="Zhang Y."/>
            <person name="Qin N."/>
            <person name="Li Z."/>
            <person name="Yang G."/>
            <person name="Yang S."/>
            <person name="Bolund L."/>
            <person name="Kristiansen K."/>
            <person name="Zheng H."/>
            <person name="Li S."/>
            <person name="Zhang X."/>
            <person name="Yang H."/>
            <person name="Wang J."/>
            <person name="Sun R."/>
            <person name="Zhang B."/>
            <person name="Jiang S."/>
            <person name="Wang J."/>
            <person name="Du Y."/>
            <person name="Li S."/>
        </authorList>
    </citation>
    <scope>NUCLEOTIDE SEQUENCE [LARGE SCALE GENOMIC DNA]</scope>
    <source>
        <strain evidence="7">cv. 9930</strain>
    </source>
</reference>
<reference evidence="6 7" key="2">
    <citation type="journal article" date="2009" name="PLoS ONE">
        <title>An integrated genetic and cytogenetic map of the cucumber genome.</title>
        <authorList>
            <person name="Ren Y."/>
            <person name="Zhang Z."/>
            <person name="Liu J."/>
            <person name="Staub J.E."/>
            <person name="Han Y."/>
            <person name="Cheng Z."/>
            <person name="Li X."/>
            <person name="Lu J."/>
            <person name="Miao H."/>
            <person name="Kang H."/>
            <person name="Xie B."/>
            <person name="Gu X."/>
            <person name="Wang X."/>
            <person name="Du Y."/>
            <person name="Jin W."/>
            <person name="Huang S."/>
        </authorList>
    </citation>
    <scope>NUCLEOTIDE SEQUENCE [LARGE SCALE GENOMIC DNA]</scope>
    <source>
        <strain evidence="7">cv. 9930</strain>
    </source>
</reference>
<dbReference type="GO" id="GO:0005516">
    <property type="term" value="F:calmodulin binding"/>
    <property type="evidence" value="ECO:0007669"/>
    <property type="project" value="UniProtKB-KW"/>
</dbReference>
<feature type="domain" description="DUF4005" evidence="5">
    <location>
        <begin position="351"/>
        <end position="426"/>
    </location>
</feature>
<dbReference type="EMBL" id="CM002925">
    <property type="protein sequence ID" value="KGN54183.1"/>
    <property type="molecule type" value="Genomic_DNA"/>
</dbReference>
<sequence length="452" mass="49341">MGKKETWFSSVKKALSPDPKEKKVQGSKKSKKKWFGKQKHPNPDSTEAGTLPSPPRPEEANIIHSESEDNNEPCSVEVASPTEATSAATQANEASVSTIEPTIATPFVVAEVVQISMETQIFSPPKEEVAATKIQTVFRGYLARRALRALRGLVRLKSLMESSTVKRQASNTLRCMQTLARVQSQIHFRRVRMLEENQALQKQLLQKHAKDLESLRQTWKNAARSVNPAFMDPSNPTWGWSWSERWSGARVHDVPDPIGKESNNSHSGKKMASRGIVGGEISKSFARFQLNSEMDSPTGSQKTTHSAFQPSSTPSKPAPSSAIKKLKPPSPRILSLHEDDSKSIISLQSERSRRHSTGGPSMRDDDNMSTASAVRSYMTPTESARAKSRLQSPLGTAEKNGTPEKGSAAAAATAKKRLSYPPSPARPRRHLGPPKIEVDPDAGKSLSNGVGG</sequence>
<dbReference type="SMART" id="SM00015">
    <property type="entry name" value="IQ"/>
    <property type="match status" value="1"/>
</dbReference>
<evidence type="ECO:0000313" key="6">
    <source>
        <dbReference type="EMBL" id="KGN54183.1"/>
    </source>
</evidence>
<feature type="compositionally biased region" description="Polar residues" evidence="4">
    <location>
        <begin position="293"/>
        <end position="309"/>
    </location>
</feature>
<feature type="compositionally biased region" description="Polar residues" evidence="4">
    <location>
        <begin position="368"/>
        <end position="382"/>
    </location>
</feature>
<evidence type="ECO:0000313" key="7">
    <source>
        <dbReference type="Proteomes" id="UP000029981"/>
    </source>
</evidence>
<dbReference type="AlphaFoldDB" id="A0A0A0KXB2"/>
<dbReference type="STRING" id="3659.A0A0A0KXB2"/>
<reference evidence="6 7" key="3">
    <citation type="journal article" date="2010" name="BMC Genomics">
        <title>Transcriptome sequencing and comparative analysis of cucumber flowers with different sex types.</title>
        <authorList>
            <person name="Guo S."/>
            <person name="Zheng Y."/>
            <person name="Joung J.G."/>
            <person name="Liu S."/>
            <person name="Zhang Z."/>
            <person name="Crasta O.R."/>
            <person name="Sobral B.W."/>
            <person name="Xu Y."/>
            <person name="Huang S."/>
            <person name="Fei Z."/>
        </authorList>
    </citation>
    <scope>NUCLEOTIDE SEQUENCE [LARGE SCALE GENOMIC DNA]</scope>
    <source>
        <strain evidence="7">cv. 9930</strain>
    </source>
</reference>
<comment type="similarity">
    <text evidence="2">Belongs to the IQD family.</text>
</comment>
<organism evidence="6 7">
    <name type="scientific">Cucumis sativus</name>
    <name type="common">Cucumber</name>
    <dbReference type="NCBI Taxonomy" id="3659"/>
    <lineage>
        <taxon>Eukaryota</taxon>
        <taxon>Viridiplantae</taxon>
        <taxon>Streptophyta</taxon>
        <taxon>Embryophyta</taxon>
        <taxon>Tracheophyta</taxon>
        <taxon>Spermatophyta</taxon>
        <taxon>Magnoliopsida</taxon>
        <taxon>eudicotyledons</taxon>
        <taxon>Gunneridae</taxon>
        <taxon>Pentapetalae</taxon>
        <taxon>rosids</taxon>
        <taxon>fabids</taxon>
        <taxon>Cucurbitales</taxon>
        <taxon>Cucurbitaceae</taxon>
        <taxon>Benincaseae</taxon>
        <taxon>Cucumis</taxon>
    </lineage>
</organism>
<evidence type="ECO:0000259" key="5">
    <source>
        <dbReference type="Pfam" id="PF13178"/>
    </source>
</evidence>
<evidence type="ECO:0000256" key="4">
    <source>
        <dbReference type="SAM" id="MobiDB-lite"/>
    </source>
</evidence>
<gene>
    <name evidence="6" type="ORF">Csa_4G292440</name>
</gene>
<dbReference type="Proteomes" id="UP000029981">
    <property type="component" value="Chromosome 4"/>
</dbReference>
<proteinExistence type="inferred from homology"/>
<feature type="compositionally biased region" description="Basic residues" evidence="4">
    <location>
        <begin position="25"/>
        <end position="40"/>
    </location>
</feature>
<dbReference type="PROSITE" id="PS50096">
    <property type="entry name" value="IQ"/>
    <property type="match status" value="1"/>
</dbReference>
<name>A0A0A0KXB2_CUCSA</name>
<dbReference type="OMA" id="SFQAGMV"/>